<proteinExistence type="predicted"/>
<sequence length="286" mass="33417">MVADALSHRAVADLRALFVRLSLYDNGSLLLETETTIDFGLNNDGILCFRDKICVPNDRDLMLLILREAHSSPYAMHPCENKMYKDLRELYWWPGLKRDVTDFVTRYLTCQQVKAEHQLPSGLVQLADSQSERVIQILEDMLRGYVMDFRVSHPFVLERCILGLELISETIDKVRLIQERLKAAFDSQKFYVDLKRKDIEYSDVEVRPNLTFEDEPVQILDCNIKVLRKKSILLVNVLWQNHSTEEATWELEDLMLQQWWARWSVRRVGVVVAKAEACEREGDRRG</sequence>
<organism evidence="2 3">
    <name type="scientific">Gossypium hirsutum</name>
    <name type="common">Upland cotton</name>
    <name type="synonym">Gossypium mexicanum</name>
    <dbReference type="NCBI Taxonomy" id="3635"/>
    <lineage>
        <taxon>Eukaryota</taxon>
        <taxon>Viridiplantae</taxon>
        <taxon>Streptophyta</taxon>
        <taxon>Embryophyta</taxon>
        <taxon>Tracheophyta</taxon>
        <taxon>Spermatophyta</taxon>
        <taxon>Magnoliopsida</taxon>
        <taxon>eudicotyledons</taxon>
        <taxon>Gunneridae</taxon>
        <taxon>Pentapetalae</taxon>
        <taxon>rosids</taxon>
        <taxon>malvids</taxon>
        <taxon>Malvales</taxon>
        <taxon>Malvaceae</taxon>
        <taxon>Malvoideae</taxon>
        <taxon>Gossypium</taxon>
    </lineage>
</organism>
<feature type="domain" description="Integrase zinc-binding" evidence="1">
    <location>
        <begin position="58"/>
        <end position="115"/>
    </location>
</feature>
<evidence type="ECO:0000313" key="2">
    <source>
        <dbReference type="Proteomes" id="UP000818029"/>
    </source>
</evidence>
<dbReference type="RefSeq" id="XP_040934158.1">
    <property type="nucleotide sequence ID" value="XM_041078224.1"/>
</dbReference>
<dbReference type="PANTHER" id="PTHR46148">
    <property type="entry name" value="CHROMO DOMAIN-CONTAINING PROTEIN"/>
    <property type="match status" value="1"/>
</dbReference>
<evidence type="ECO:0000259" key="1">
    <source>
        <dbReference type="Pfam" id="PF17921"/>
    </source>
</evidence>
<dbReference type="GeneID" id="121207814"/>
<evidence type="ECO:0000313" key="3">
    <source>
        <dbReference type="RefSeq" id="XP_040934158.1"/>
    </source>
</evidence>
<dbReference type="PANTHER" id="PTHR46148:SF44">
    <property type="entry name" value="GAG-POL POLYPROTEIN"/>
    <property type="match status" value="1"/>
</dbReference>
<accession>A0ABM2YUH0</accession>
<reference evidence="2" key="1">
    <citation type="journal article" date="2020" name="Nat. Genet.">
        <title>Genomic diversifications of five Gossypium allopolyploid species and their impact on cotton improvement.</title>
        <authorList>
            <person name="Chen Z.J."/>
            <person name="Sreedasyam A."/>
            <person name="Ando A."/>
            <person name="Song Q."/>
            <person name="De Santiago L.M."/>
            <person name="Hulse-Kemp A.M."/>
            <person name="Ding M."/>
            <person name="Ye W."/>
            <person name="Kirkbride R.C."/>
            <person name="Jenkins J."/>
            <person name="Plott C."/>
            <person name="Lovell J."/>
            <person name="Lin Y.M."/>
            <person name="Vaughn R."/>
            <person name="Liu B."/>
            <person name="Simpson S."/>
            <person name="Scheffler B.E."/>
            <person name="Wen L."/>
            <person name="Saski C.A."/>
            <person name="Grover C.E."/>
            <person name="Hu G."/>
            <person name="Conover J.L."/>
            <person name="Carlson J.W."/>
            <person name="Shu S."/>
            <person name="Boston L.B."/>
            <person name="Williams M."/>
            <person name="Peterson D.G."/>
            <person name="McGee K."/>
            <person name="Jones D.C."/>
            <person name="Wendel J.F."/>
            <person name="Stelly D.M."/>
            <person name="Grimwood J."/>
            <person name="Schmutz J."/>
        </authorList>
    </citation>
    <scope>NUCLEOTIDE SEQUENCE [LARGE SCALE GENOMIC DNA]</scope>
    <source>
        <strain evidence="2">cv. TM-1</strain>
    </source>
</reference>
<reference evidence="3" key="2">
    <citation type="submission" date="2025-08" db="UniProtKB">
        <authorList>
            <consortium name="RefSeq"/>
        </authorList>
    </citation>
    <scope>IDENTIFICATION</scope>
</reference>
<keyword evidence="2" id="KW-1185">Reference proteome</keyword>
<protein>
    <recommendedName>
        <fullName evidence="1">Integrase zinc-binding domain-containing protein</fullName>
    </recommendedName>
</protein>
<dbReference type="Pfam" id="PF17921">
    <property type="entry name" value="Integrase_H2C2"/>
    <property type="match status" value="1"/>
</dbReference>
<dbReference type="Gene3D" id="1.10.340.70">
    <property type="match status" value="1"/>
</dbReference>
<name>A0ABM2YUH0_GOSHI</name>
<dbReference type="Proteomes" id="UP000818029">
    <property type="component" value="Chromosome A01"/>
</dbReference>
<gene>
    <name evidence="3" type="primary">LOC121207814</name>
</gene>
<dbReference type="InterPro" id="IPR041588">
    <property type="entry name" value="Integrase_H2C2"/>
</dbReference>